<dbReference type="PANTHER" id="PTHR43247">
    <property type="entry name" value="PHOSPHOSERINE AMINOTRANSFERASE"/>
    <property type="match status" value="1"/>
</dbReference>
<dbReference type="GO" id="GO:0005737">
    <property type="term" value="C:cytoplasm"/>
    <property type="evidence" value="ECO:0007669"/>
    <property type="project" value="UniProtKB-SubCell"/>
</dbReference>
<comment type="catalytic activity">
    <reaction evidence="11 12 13">
        <text>O-phospho-L-serine + 2-oxoglutarate = 3-phosphooxypyruvate + L-glutamate</text>
        <dbReference type="Rhea" id="RHEA:14329"/>
        <dbReference type="ChEBI" id="CHEBI:16810"/>
        <dbReference type="ChEBI" id="CHEBI:18110"/>
        <dbReference type="ChEBI" id="CHEBI:29985"/>
        <dbReference type="ChEBI" id="CHEBI:57524"/>
        <dbReference type="EC" id="2.6.1.52"/>
    </reaction>
</comment>
<organism evidence="15 16">
    <name type="scientific">Haliangium ochraceum (strain DSM 14365 / JCM 11303 / SMP-2)</name>
    <dbReference type="NCBI Taxonomy" id="502025"/>
    <lineage>
        <taxon>Bacteria</taxon>
        <taxon>Pseudomonadati</taxon>
        <taxon>Myxococcota</taxon>
        <taxon>Polyangia</taxon>
        <taxon>Haliangiales</taxon>
        <taxon>Kofleriaceae</taxon>
        <taxon>Haliangium</taxon>
    </lineage>
</organism>
<evidence type="ECO:0000256" key="3">
    <source>
        <dbReference type="ARBA" id="ARBA00006904"/>
    </source>
</evidence>
<dbReference type="PANTHER" id="PTHR43247:SF1">
    <property type="entry name" value="PHOSPHOSERINE AMINOTRANSFERASE"/>
    <property type="match status" value="1"/>
</dbReference>
<feature type="binding site" evidence="12">
    <location>
        <position position="46"/>
    </location>
    <ligand>
        <name>L-glutamate</name>
        <dbReference type="ChEBI" id="CHEBI:29985"/>
    </ligand>
</feature>
<evidence type="ECO:0000256" key="10">
    <source>
        <dbReference type="ARBA" id="ARBA00047630"/>
    </source>
</evidence>
<dbReference type="HOGENOM" id="CLU_034866_0_2_7"/>
<keyword evidence="8 12" id="KW-0664">Pyridoxine biosynthesis</keyword>
<evidence type="ECO:0000256" key="9">
    <source>
        <dbReference type="ARBA" id="ARBA00023299"/>
    </source>
</evidence>
<dbReference type="UniPathway" id="UPA00135">
    <property type="reaction ID" value="UER00197"/>
</dbReference>
<dbReference type="InterPro" id="IPR015421">
    <property type="entry name" value="PyrdxlP-dep_Trfase_major"/>
</dbReference>
<dbReference type="FunFam" id="3.40.640.10:FF:000010">
    <property type="entry name" value="Phosphoserine aminotransferase"/>
    <property type="match status" value="1"/>
</dbReference>
<feature type="domain" description="Aminotransferase class V" evidence="14">
    <location>
        <begin position="8"/>
        <end position="351"/>
    </location>
</feature>
<dbReference type="Pfam" id="PF00266">
    <property type="entry name" value="Aminotran_5"/>
    <property type="match status" value="1"/>
</dbReference>
<dbReference type="GO" id="GO:0030170">
    <property type="term" value="F:pyridoxal phosphate binding"/>
    <property type="evidence" value="ECO:0007669"/>
    <property type="project" value="UniProtKB-UniRule"/>
</dbReference>
<dbReference type="InterPro" id="IPR022278">
    <property type="entry name" value="Pser_aminoTfrase"/>
</dbReference>
<keyword evidence="6 12" id="KW-0808">Transferase</keyword>
<accession>D0LGL7</accession>
<dbReference type="Gene3D" id="3.40.640.10">
    <property type="entry name" value="Type I PLP-dependent aspartate aminotransferase-like (Major domain)"/>
    <property type="match status" value="1"/>
</dbReference>
<dbReference type="Gene3D" id="3.90.1150.10">
    <property type="entry name" value="Aspartate Aminotransferase, domain 1"/>
    <property type="match status" value="1"/>
</dbReference>
<dbReference type="RefSeq" id="WP_012825390.1">
    <property type="nucleotide sequence ID" value="NC_013440.1"/>
</dbReference>
<gene>
    <name evidence="12" type="primary">serC</name>
    <name evidence="15" type="ordered locus">Hoch_0122</name>
</gene>
<comment type="pathway">
    <text evidence="1 12">Cofactor biosynthesis; pyridoxine 5'-phosphate biosynthesis; pyridoxine 5'-phosphate from D-erythrose 4-phosphate: step 3/5.</text>
</comment>
<dbReference type="FunFam" id="3.90.1150.10:FF:000006">
    <property type="entry name" value="Phosphoserine aminotransferase"/>
    <property type="match status" value="1"/>
</dbReference>
<evidence type="ECO:0000256" key="5">
    <source>
        <dbReference type="ARBA" id="ARBA00022605"/>
    </source>
</evidence>
<evidence type="ECO:0000256" key="4">
    <source>
        <dbReference type="ARBA" id="ARBA00022576"/>
    </source>
</evidence>
<evidence type="ECO:0000256" key="12">
    <source>
        <dbReference type="HAMAP-Rule" id="MF_00160"/>
    </source>
</evidence>
<dbReference type="PROSITE" id="PS00595">
    <property type="entry name" value="AA_TRANSFER_CLASS_5"/>
    <property type="match status" value="1"/>
</dbReference>
<dbReference type="EC" id="2.6.1.52" evidence="12"/>
<dbReference type="InterPro" id="IPR020578">
    <property type="entry name" value="Aminotrans_V_PyrdxlP_BS"/>
</dbReference>
<sequence>MRLVSDRIYNFSSGPATLPEPVIRQAQDALWSLGDTGIGVMEHSHRSAAFTDVLERAEAACRELAGIPDDYRVLFLQGGASSQFFMLPMNFLQPGRCADYWDTGVWSTKAMREAQRFGEVHVAASSAEHGFTRIPERAQYSDAPAYVHITSNNTIYGTQFAKPPAIPEGSWLACDASSDIFSRPIDIGAYGVLYAGAQKNLGPAGITLVVIREDLLERANAELPSMLRYRTHADAGSRFNTPPTFAIYVLGLVLEWLRERGGLAEIDAYNREKAQLIYDAIDASELFRGTVRREDRSLMNISFRSDSEELDAAFAAEAERRGLSGLRGHRSVGGMRASVYNAFPREGCEALVAFMSEFERTRA</sequence>
<evidence type="ECO:0000256" key="13">
    <source>
        <dbReference type="RuleBase" id="RU004505"/>
    </source>
</evidence>
<dbReference type="AlphaFoldDB" id="D0LGL7"/>
<keyword evidence="9 12" id="KW-0718">Serine biosynthesis</keyword>
<keyword evidence="7 12" id="KW-0663">Pyridoxal phosphate</keyword>
<feature type="modified residue" description="N6-(pyridoxal phosphate)lysine" evidence="12">
    <location>
        <position position="199"/>
    </location>
</feature>
<dbReference type="SUPFAM" id="SSF53383">
    <property type="entry name" value="PLP-dependent transferases"/>
    <property type="match status" value="1"/>
</dbReference>
<feature type="binding site" evidence="12">
    <location>
        <position position="13"/>
    </location>
    <ligand>
        <name>L-glutamate</name>
        <dbReference type="ChEBI" id="CHEBI:29985"/>
    </ligand>
</feature>
<name>D0LGL7_HALO1</name>
<proteinExistence type="inferred from homology"/>
<evidence type="ECO:0000256" key="1">
    <source>
        <dbReference type="ARBA" id="ARBA00004915"/>
    </source>
</evidence>
<dbReference type="Proteomes" id="UP000001880">
    <property type="component" value="Chromosome"/>
</dbReference>
<comment type="pathway">
    <text evidence="2 12 13">Amino-acid biosynthesis; L-serine biosynthesis; L-serine from 3-phospho-D-glycerate: step 2/3.</text>
</comment>
<reference evidence="15 16" key="1">
    <citation type="journal article" date="2010" name="Stand. Genomic Sci.">
        <title>Complete genome sequence of Haliangium ochraceum type strain (SMP-2).</title>
        <authorList>
            <consortium name="US DOE Joint Genome Institute (JGI-PGF)"/>
            <person name="Ivanova N."/>
            <person name="Daum C."/>
            <person name="Lang E."/>
            <person name="Abt B."/>
            <person name="Kopitz M."/>
            <person name="Saunders E."/>
            <person name="Lapidus A."/>
            <person name="Lucas S."/>
            <person name="Glavina Del Rio T."/>
            <person name="Nolan M."/>
            <person name="Tice H."/>
            <person name="Copeland A."/>
            <person name="Cheng J.F."/>
            <person name="Chen F."/>
            <person name="Bruce D."/>
            <person name="Goodwin L."/>
            <person name="Pitluck S."/>
            <person name="Mavromatis K."/>
            <person name="Pati A."/>
            <person name="Mikhailova N."/>
            <person name="Chen A."/>
            <person name="Palaniappan K."/>
            <person name="Land M."/>
            <person name="Hauser L."/>
            <person name="Chang Y.J."/>
            <person name="Jeffries C.D."/>
            <person name="Detter J.C."/>
            <person name="Brettin T."/>
            <person name="Rohde M."/>
            <person name="Goker M."/>
            <person name="Bristow J."/>
            <person name="Markowitz V."/>
            <person name="Eisen J.A."/>
            <person name="Hugenholtz P."/>
            <person name="Kyrpides N.C."/>
            <person name="Klenk H.P."/>
        </authorList>
    </citation>
    <scope>NUCLEOTIDE SEQUENCE [LARGE SCALE GENOMIC DNA]</scope>
    <source>
        <strain evidence="16">DSM 14365 / CIP 107738 / JCM 11303 / AJ 13395 / SMP-2</strain>
    </source>
</reference>
<keyword evidence="4 12" id="KW-0032">Aminotransferase</keyword>
<dbReference type="EMBL" id="CP001804">
    <property type="protein sequence ID" value="ACY12763.1"/>
    <property type="molecule type" value="Genomic_DNA"/>
</dbReference>
<evidence type="ECO:0000256" key="2">
    <source>
        <dbReference type="ARBA" id="ARBA00005099"/>
    </source>
</evidence>
<dbReference type="STRING" id="502025.Hoch_0122"/>
<feature type="binding site" evidence="12">
    <location>
        <position position="175"/>
    </location>
    <ligand>
        <name>pyridoxal 5'-phosphate</name>
        <dbReference type="ChEBI" id="CHEBI:597326"/>
    </ligand>
</feature>
<comment type="function">
    <text evidence="12">Catalyzes the reversible conversion of 3-phosphohydroxypyruvate to phosphoserine and of 3-hydroxy-2-oxo-4-phosphonooxybutanoate to phosphohydroxythreonine.</text>
</comment>
<feature type="binding site" evidence="12">
    <location>
        <position position="106"/>
    </location>
    <ligand>
        <name>pyridoxal 5'-phosphate</name>
        <dbReference type="ChEBI" id="CHEBI:597326"/>
    </ligand>
</feature>
<comment type="subunit">
    <text evidence="12">Homodimer.</text>
</comment>
<dbReference type="NCBIfam" id="TIGR01364">
    <property type="entry name" value="serC_1"/>
    <property type="match status" value="1"/>
</dbReference>
<dbReference type="GO" id="GO:0004648">
    <property type="term" value="F:O-phospho-L-serine:2-oxoglutarate aminotransferase activity"/>
    <property type="evidence" value="ECO:0007669"/>
    <property type="project" value="UniProtKB-UniRule"/>
</dbReference>
<dbReference type="GO" id="GO:0008615">
    <property type="term" value="P:pyridoxine biosynthetic process"/>
    <property type="evidence" value="ECO:0007669"/>
    <property type="project" value="UniProtKB-UniRule"/>
</dbReference>
<protein>
    <recommendedName>
        <fullName evidence="12">Phosphoserine aminotransferase</fullName>
        <ecNumber evidence="12">2.6.1.52</ecNumber>
    </recommendedName>
    <alternativeName>
        <fullName evidence="12">Phosphohydroxythreonine aminotransferase</fullName>
        <shortName evidence="12">PSAT</shortName>
    </alternativeName>
</protein>
<feature type="binding site" evidence="12">
    <location>
        <position position="198"/>
    </location>
    <ligand>
        <name>pyridoxal 5'-phosphate</name>
        <dbReference type="ChEBI" id="CHEBI:597326"/>
    </ligand>
</feature>
<keyword evidence="12" id="KW-0963">Cytoplasm</keyword>
<feature type="binding site" evidence="12">
    <location>
        <begin position="80"/>
        <end position="81"/>
    </location>
    <ligand>
        <name>pyridoxal 5'-phosphate</name>
        <dbReference type="ChEBI" id="CHEBI:597326"/>
    </ligand>
</feature>
<evidence type="ECO:0000256" key="6">
    <source>
        <dbReference type="ARBA" id="ARBA00022679"/>
    </source>
</evidence>
<evidence type="ECO:0000256" key="8">
    <source>
        <dbReference type="ARBA" id="ARBA00023096"/>
    </source>
</evidence>
<comment type="similarity">
    <text evidence="3 12">Belongs to the class-V pyridoxal-phosphate-dependent aminotransferase family. SerC subfamily.</text>
</comment>
<comment type="subcellular location">
    <subcellularLocation>
        <location evidence="12">Cytoplasm</location>
    </subcellularLocation>
</comment>
<dbReference type="UniPathway" id="UPA00244">
    <property type="reaction ID" value="UER00311"/>
</dbReference>
<keyword evidence="16" id="KW-1185">Reference proteome</keyword>
<dbReference type="GO" id="GO:0006564">
    <property type="term" value="P:L-serine biosynthetic process"/>
    <property type="evidence" value="ECO:0007669"/>
    <property type="project" value="UniProtKB-UniRule"/>
</dbReference>
<feature type="binding site" evidence="12">
    <location>
        <begin position="240"/>
        <end position="241"/>
    </location>
    <ligand>
        <name>pyridoxal 5'-phosphate</name>
        <dbReference type="ChEBI" id="CHEBI:597326"/>
    </ligand>
</feature>
<evidence type="ECO:0000313" key="16">
    <source>
        <dbReference type="Proteomes" id="UP000001880"/>
    </source>
</evidence>
<evidence type="ECO:0000256" key="7">
    <source>
        <dbReference type="ARBA" id="ARBA00022898"/>
    </source>
</evidence>
<evidence type="ECO:0000313" key="15">
    <source>
        <dbReference type="EMBL" id="ACY12763.1"/>
    </source>
</evidence>
<comment type="catalytic activity">
    <reaction evidence="10 12">
        <text>4-(phosphooxy)-L-threonine + 2-oxoglutarate = (R)-3-hydroxy-2-oxo-4-phosphooxybutanoate + L-glutamate</text>
        <dbReference type="Rhea" id="RHEA:16573"/>
        <dbReference type="ChEBI" id="CHEBI:16810"/>
        <dbReference type="ChEBI" id="CHEBI:29985"/>
        <dbReference type="ChEBI" id="CHEBI:58452"/>
        <dbReference type="ChEBI" id="CHEBI:58538"/>
        <dbReference type="EC" id="2.6.1.52"/>
    </reaction>
</comment>
<dbReference type="InterPro" id="IPR015424">
    <property type="entry name" value="PyrdxlP-dep_Trfase"/>
</dbReference>
<evidence type="ECO:0000256" key="11">
    <source>
        <dbReference type="ARBA" id="ARBA00049007"/>
    </source>
</evidence>
<dbReference type="InterPro" id="IPR015422">
    <property type="entry name" value="PyrdxlP-dep_Trfase_small"/>
</dbReference>
<dbReference type="PIRSF" id="PIRSF000525">
    <property type="entry name" value="SerC"/>
    <property type="match status" value="1"/>
</dbReference>
<keyword evidence="5 12" id="KW-0028">Amino-acid biosynthesis</keyword>
<dbReference type="HAMAP" id="MF_00160">
    <property type="entry name" value="SerC_aminotrans_5"/>
    <property type="match status" value="1"/>
</dbReference>
<feature type="binding site" evidence="12">
    <location>
        <position position="154"/>
    </location>
    <ligand>
        <name>pyridoxal 5'-phosphate</name>
        <dbReference type="ChEBI" id="CHEBI:597326"/>
    </ligand>
</feature>
<dbReference type="eggNOG" id="COG1932">
    <property type="taxonomic scope" value="Bacteria"/>
</dbReference>
<dbReference type="KEGG" id="hoh:Hoch_0122"/>
<evidence type="ECO:0000259" key="14">
    <source>
        <dbReference type="Pfam" id="PF00266"/>
    </source>
</evidence>
<dbReference type="NCBIfam" id="NF003764">
    <property type="entry name" value="PRK05355.1"/>
    <property type="match status" value="1"/>
</dbReference>
<comment type="cofactor">
    <cofactor evidence="12">
        <name>pyridoxal 5'-phosphate</name>
        <dbReference type="ChEBI" id="CHEBI:597326"/>
    </cofactor>
    <text evidence="12">Binds 1 pyridoxal phosphate per subunit.</text>
</comment>
<dbReference type="InterPro" id="IPR000192">
    <property type="entry name" value="Aminotrans_V_dom"/>
</dbReference>